<dbReference type="InterPro" id="IPR050638">
    <property type="entry name" value="AA-Vitamin_Transporters"/>
</dbReference>
<comment type="similarity">
    <text evidence="2">Belongs to the EamA transporter family.</text>
</comment>
<feature type="transmembrane region" description="Helical" evidence="6">
    <location>
        <begin position="117"/>
        <end position="136"/>
    </location>
</feature>
<feature type="domain" description="EamA" evidence="7">
    <location>
        <begin position="146"/>
        <end position="278"/>
    </location>
</feature>
<dbReference type="Pfam" id="PF00892">
    <property type="entry name" value="EamA"/>
    <property type="match status" value="2"/>
</dbReference>
<dbReference type="Proteomes" id="UP000642125">
    <property type="component" value="Unassembled WGS sequence"/>
</dbReference>
<dbReference type="GO" id="GO:0016020">
    <property type="term" value="C:membrane"/>
    <property type="evidence" value="ECO:0007669"/>
    <property type="project" value="UniProtKB-SubCell"/>
</dbReference>
<feature type="transmembrane region" description="Helical" evidence="6">
    <location>
        <begin position="263"/>
        <end position="280"/>
    </location>
</feature>
<evidence type="ECO:0000256" key="4">
    <source>
        <dbReference type="ARBA" id="ARBA00022989"/>
    </source>
</evidence>
<dbReference type="InterPro" id="IPR037185">
    <property type="entry name" value="EmrE-like"/>
</dbReference>
<feature type="transmembrane region" description="Helical" evidence="6">
    <location>
        <begin position="177"/>
        <end position="196"/>
    </location>
</feature>
<feature type="transmembrane region" description="Helical" evidence="6">
    <location>
        <begin position="148"/>
        <end position="165"/>
    </location>
</feature>
<feature type="transmembrane region" description="Helical" evidence="6">
    <location>
        <begin position="237"/>
        <end position="257"/>
    </location>
</feature>
<evidence type="ECO:0000259" key="7">
    <source>
        <dbReference type="Pfam" id="PF00892"/>
    </source>
</evidence>
<proteinExistence type="inferred from homology"/>
<feature type="transmembrane region" description="Helical" evidence="6">
    <location>
        <begin position="90"/>
        <end position="110"/>
    </location>
</feature>
<organism evidence="8 9">
    <name type="scientific">Cellulomonas pakistanensis</name>
    <dbReference type="NCBI Taxonomy" id="992287"/>
    <lineage>
        <taxon>Bacteria</taxon>
        <taxon>Bacillati</taxon>
        <taxon>Actinomycetota</taxon>
        <taxon>Actinomycetes</taxon>
        <taxon>Micrococcales</taxon>
        <taxon>Cellulomonadaceae</taxon>
        <taxon>Cellulomonas</taxon>
    </lineage>
</organism>
<reference evidence="8" key="1">
    <citation type="submission" date="2021-01" db="EMBL/GenBank/DDBJ databases">
        <title>Whole genome shotgun sequence of Cellulomonas pakistanensis NBRC 110800.</title>
        <authorList>
            <person name="Komaki H."/>
            <person name="Tamura T."/>
        </authorList>
    </citation>
    <scope>NUCLEOTIDE SEQUENCE</scope>
    <source>
        <strain evidence="8">NBRC 110800</strain>
    </source>
</reference>
<keyword evidence="4 6" id="KW-1133">Transmembrane helix</keyword>
<evidence type="ECO:0000313" key="9">
    <source>
        <dbReference type="Proteomes" id="UP000642125"/>
    </source>
</evidence>
<evidence type="ECO:0000256" key="3">
    <source>
        <dbReference type="ARBA" id="ARBA00022692"/>
    </source>
</evidence>
<feature type="transmembrane region" description="Helical" evidence="6">
    <location>
        <begin position="7"/>
        <end position="23"/>
    </location>
</feature>
<keyword evidence="3 6" id="KW-0812">Transmembrane</keyword>
<evidence type="ECO:0000256" key="5">
    <source>
        <dbReference type="ARBA" id="ARBA00023136"/>
    </source>
</evidence>
<dbReference type="RefSeq" id="WP_239068415.1">
    <property type="nucleotide sequence ID" value="NZ_BONO01000001.1"/>
</dbReference>
<dbReference type="SUPFAM" id="SSF103481">
    <property type="entry name" value="Multidrug resistance efflux transporter EmrE"/>
    <property type="match status" value="2"/>
</dbReference>
<gene>
    <name evidence="8" type="ORF">Cpa01nite_00890</name>
</gene>
<dbReference type="PANTHER" id="PTHR32322">
    <property type="entry name" value="INNER MEMBRANE TRANSPORTER"/>
    <property type="match status" value="1"/>
</dbReference>
<comment type="subcellular location">
    <subcellularLocation>
        <location evidence="1">Membrane</location>
        <topology evidence="1">Multi-pass membrane protein</topology>
    </subcellularLocation>
</comment>
<feature type="transmembrane region" description="Helical" evidence="6">
    <location>
        <begin position="35"/>
        <end position="53"/>
    </location>
</feature>
<feature type="transmembrane region" description="Helical" evidence="6">
    <location>
        <begin position="208"/>
        <end position="230"/>
    </location>
</feature>
<feature type="domain" description="EamA" evidence="7">
    <location>
        <begin position="7"/>
        <end position="134"/>
    </location>
</feature>
<name>A0A919P6W6_9CELL</name>
<evidence type="ECO:0000256" key="6">
    <source>
        <dbReference type="SAM" id="Phobius"/>
    </source>
</evidence>
<dbReference type="PANTHER" id="PTHR32322:SF2">
    <property type="entry name" value="EAMA DOMAIN-CONTAINING PROTEIN"/>
    <property type="match status" value="1"/>
</dbReference>
<accession>A0A919P6W6</accession>
<comment type="caution">
    <text evidence="8">The sequence shown here is derived from an EMBL/GenBank/DDBJ whole genome shotgun (WGS) entry which is preliminary data.</text>
</comment>
<dbReference type="Gene3D" id="1.10.3730.20">
    <property type="match status" value="1"/>
</dbReference>
<dbReference type="InterPro" id="IPR000620">
    <property type="entry name" value="EamA_dom"/>
</dbReference>
<feature type="transmembrane region" description="Helical" evidence="6">
    <location>
        <begin position="65"/>
        <end position="84"/>
    </location>
</feature>
<protein>
    <submittedName>
        <fullName evidence="8">ABC transporter permease</fullName>
    </submittedName>
</protein>
<dbReference type="EMBL" id="BONO01000001">
    <property type="protein sequence ID" value="GIG34708.1"/>
    <property type="molecule type" value="Genomic_DNA"/>
</dbReference>
<sequence length="301" mass="30790">MEDTRRWLPVAAIAPVLWGSTYYVTRHALPADSPLWGGVLRALPAGLVLLALARRLPRGSWWWRSAVLGTLTTGAFFALVYVAAQALPSSIASTVMAVGPVAMMLAAWVLLGQRPRVRAVVGGVLGVAGVAIMLLGGGEGAGLDPRGILASVAAMLMSSVGYVLANRWQGEVEVLPLTAWQLVAGALVLLPVAVAVEGAPPAVDGTALLGFAYVSLVATAVANVAWFAALRHLGPSTVGLVGLLNPVTGVLLGTVLAAEVLTWRQAAGIAVVLGAMALGATRAGRRPGLAAGSNDPVDIER</sequence>
<dbReference type="AlphaFoldDB" id="A0A919P6W6"/>
<evidence type="ECO:0000256" key="2">
    <source>
        <dbReference type="ARBA" id="ARBA00007362"/>
    </source>
</evidence>
<evidence type="ECO:0000256" key="1">
    <source>
        <dbReference type="ARBA" id="ARBA00004141"/>
    </source>
</evidence>
<keyword evidence="5 6" id="KW-0472">Membrane</keyword>
<evidence type="ECO:0000313" key="8">
    <source>
        <dbReference type="EMBL" id="GIG34708.1"/>
    </source>
</evidence>
<keyword evidence="9" id="KW-1185">Reference proteome</keyword>